<dbReference type="InterPro" id="IPR036291">
    <property type="entry name" value="NAD(P)-bd_dom_sf"/>
</dbReference>
<proteinExistence type="predicted"/>
<dbReference type="Gene3D" id="3.40.50.720">
    <property type="entry name" value="NAD(P)-binding Rossmann-like Domain"/>
    <property type="match status" value="1"/>
</dbReference>
<comment type="caution">
    <text evidence="4">The sequence shown here is derived from an EMBL/GenBank/DDBJ whole genome shotgun (WGS) entry which is preliminary data.</text>
</comment>
<dbReference type="InterPro" id="IPR013328">
    <property type="entry name" value="6PGD_dom2"/>
</dbReference>
<evidence type="ECO:0000259" key="2">
    <source>
        <dbReference type="Pfam" id="PF03446"/>
    </source>
</evidence>
<feature type="domain" description="NADPH-dependent reductive aminase-like C-terminal" evidence="3">
    <location>
        <begin position="184"/>
        <end position="307"/>
    </location>
</feature>
<feature type="domain" description="6-phosphogluconate dehydrogenase NADP-binding" evidence="2">
    <location>
        <begin position="23"/>
        <end position="179"/>
    </location>
</feature>
<dbReference type="InterPro" id="IPR048666">
    <property type="entry name" value="RedAm-like_C"/>
</dbReference>
<dbReference type="PANTHER" id="PTHR43580:SF2">
    <property type="entry name" value="CYTOKINE-LIKE NUCLEAR FACTOR N-PAC"/>
    <property type="match status" value="1"/>
</dbReference>
<dbReference type="GO" id="GO:0140673">
    <property type="term" value="P:transcription elongation-coupled chromatin remodeling"/>
    <property type="evidence" value="ECO:0007669"/>
    <property type="project" value="TreeGrafter"/>
</dbReference>
<dbReference type="Proteomes" id="UP000197468">
    <property type="component" value="Unassembled WGS sequence"/>
</dbReference>
<dbReference type="OrthoDB" id="9786703at2"/>
<dbReference type="Gene3D" id="1.10.1040.10">
    <property type="entry name" value="N-(1-d-carboxylethyl)-l-norvaline Dehydrogenase, domain 2"/>
    <property type="match status" value="1"/>
</dbReference>
<evidence type="ECO:0000256" key="1">
    <source>
        <dbReference type="ARBA" id="ARBA00023002"/>
    </source>
</evidence>
<dbReference type="PIRSF" id="PIRSF000103">
    <property type="entry name" value="HIBADH"/>
    <property type="match status" value="1"/>
</dbReference>
<reference evidence="4 5" key="1">
    <citation type="journal article" date="2008" name="Int. J. Syst. Evol. Microbiol.">
        <title>Description of Roseateles aquatilis sp. nov. and Roseateles terrae sp. nov., in the class Betaproteobacteria, and emended description of the genus Roseateles.</title>
        <authorList>
            <person name="Gomila M."/>
            <person name="Bowien B."/>
            <person name="Falsen E."/>
            <person name="Moore E.R."/>
            <person name="Lalucat J."/>
        </authorList>
    </citation>
    <scope>NUCLEOTIDE SEQUENCE [LARGE SCALE GENOMIC DNA]</scope>
    <source>
        <strain evidence="4 5">CCUG 48205</strain>
    </source>
</reference>
<dbReference type="InterPro" id="IPR051265">
    <property type="entry name" value="HIBADH-related_NP60_sf"/>
</dbReference>
<dbReference type="SUPFAM" id="SSF51735">
    <property type="entry name" value="NAD(P)-binding Rossmann-fold domains"/>
    <property type="match status" value="1"/>
</dbReference>
<accession>A0A246IVU8</accession>
<evidence type="ECO:0000313" key="4">
    <source>
        <dbReference type="EMBL" id="OWQ84157.1"/>
    </source>
</evidence>
<dbReference type="AlphaFoldDB" id="A0A246IVU8"/>
<organism evidence="4 5">
    <name type="scientific">Roseateles aquatilis</name>
    <dbReference type="NCBI Taxonomy" id="431061"/>
    <lineage>
        <taxon>Bacteria</taxon>
        <taxon>Pseudomonadati</taxon>
        <taxon>Pseudomonadota</taxon>
        <taxon>Betaproteobacteria</taxon>
        <taxon>Burkholderiales</taxon>
        <taxon>Sphaerotilaceae</taxon>
        <taxon>Roseateles</taxon>
    </lineage>
</organism>
<dbReference type="GO" id="GO:0031491">
    <property type="term" value="F:nucleosome binding"/>
    <property type="evidence" value="ECO:0007669"/>
    <property type="project" value="TreeGrafter"/>
</dbReference>
<sequence>MNVPADTRATGTSTAPASAATPLAVIGLGPMGLALADLLLKSGHRLTLWNRSPDKAAALIERGAALAATPAAAIAASDVIFVCVLDYQAAEAILDQPGVSEALRGRLIINLGTGGPDDARRVQARVQRHGGHYLDGAIQAAPQQMGQPDTPLFLSGPKAQFDRVEPLLKVLAGHLVYLGDAIDAAAFMDLATLSYVYGAYAGFLHGAHIAEVAGMDVATYGRLVRAIAPSFGAFFEHQGQVIASGDFRMTQSPMRISVPAVRRILDASRRLGINAELPSLVDGWLGQASAKGLENEELAALIQVLRR</sequence>
<name>A0A246IVU8_9BURK</name>
<evidence type="ECO:0000259" key="3">
    <source>
        <dbReference type="Pfam" id="PF21761"/>
    </source>
</evidence>
<dbReference type="InterPro" id="IPR015815">
    <property type="entry name" value="HIBADH-related"/>
</dbReference>
<dbReference type="EMBL" id="NIOF01000018">
    <property type="protein sequence ID" value="OWQ84157.1"/>
    <property type="molecule type" value="Genomic_DNA"/>
</dbReference>
<dbReference type="GO" id="GO:0003677">
    <property type="term" value="F:DNA binding"/>
    <property type="evidence" value="ECO:0007669"/>
    <property type="project" value="TreeGrafter"/>
</dbReference>
<evidence type="ECO:0000313" key="5">
    <source>
        <dbReference type="Proteomes" id="UP000197468"/>
    </source>
</evidence>
<dbReference type="InterPro" id="IPR006115">
    <property type="entry name" value="6PGDH_NADP-bd"/>
</dbReference>
<dbReference type="PANTHER" id="PTHR43580">
    <property type="entry name" value="OXIDOREDUCTASE GLYR1-RELATED"/>
    <property type="match status" value="1"/>
</dbReference>
<keyword evidence="1" id="KW-0560">Oxidoreductase</keyword>
<dbReference type="Pfam" id="PF03446">
    <property type="entry name" value="NAD_binding_2"/>
    <property type="match status" value="1"/>
</dbReference>
<gene>
    <name evidence="4" type="ORF">CDN99_25090</name>
</gene>
<keyword evidence="5" id="KW-1185">Reference proteome</keyword>
<dbReference type="GO" id="GO:0000785">
    <property type="term" value="C:chromatin"/>
    <property type="evidence" value="ECO:0007669"/>
    <property type="project" value="TreeGrafter"/>
</dbReference>
<dbReference type="InterPro" id="IPR008927">
    <property type="entry name" value="6-PGluconate_DH-like_C_sf"/>
</dbReference>
<dbReference type="SUPFAM" id="SSF48179">
    <property type="entry name" value="6-phosphogluconate dehydrogenase C-terminal domain-like"/>
    <property type="match status" value="1"/>
</dbReference>
<protein>
    <submittedName>
        <fullName evidence="4">Uncharacterized protein</fullName>
    </submittedName>
</protein>
<dbReference type="GO" id="GO:0050661">
    <property type="term" value="F:NADP binding"/>
    <property type="evidence" value="ECO:0007669"/>
    <property type="project" value="InterPro"/>
</dbReference>
<dbReference type="GO" id="GO:0016491">
    <property type="term" value="F:oxidoreductase activity"/>
    <property type="evidence" value="ECO:0007669"/>
    <property type="project" value="UniProtKB-KW"/>
</dbReference>
<dbReference type="Pfam" id="PF21761">
    <property type="entry name" value="RedAm-like_C"/>
    <property type="match status" value="1"/>
</dbReference>
<dbReference type="RefSeq" id="WP_088387973.1">
    <property type="nucleotide sequence ID" value="NZ_NIOF01000018.1"/>
</dbReference>